<dbReference type="PANTHER" id="PTHR30086:SF20">
    <property type="entry name" value="ARGININE EXPORTER PROTEIN ARGO-RELATED"/>
    <property type="match status" value="1"/>
</dbReference>
<keyword evidence="2" id="KW-1003">Cell membrane</keyword>
<feature type="transmembrane region" description="Helical" evidence="6">
    <location>
        <begin position="143"/>
        <end position="169"/>
    </location>
</feature>
<comment type="subcellular location">
    <subcellularLocation>
        <location evidence="1">Cell membrane</location>
        <topology evidence="1">Multi-pass membrane protein</topology>
    </subcellularLocation>
</comment>
<evidence type="ECO:0000256" key="4">
    <source>
        <dbReference type="ARBA" id="ARBA00022989"/>
    </source>
</evidence>
<name>A0ABN1I325_9GAMM</name>
<keyword evidence="3 6" id="KW-0812">Transmembrane</keyword>
<accession>A0ABN1I325</accession>
<dbReference type="Proteomes" id="UP001499915">
    <property type="component" value="Unassembled WGS sequence"/>
</dbReference>
<evidence type="ECO:0000313" key="8">
    <source>
        <dbReference type="Proteomes" id="UP001499915"/>
    </source>
</evidence>
<sequence>MFSLLLSMAAFAFIGAITPGPVNIIATSSGATFGAARTCPHVLGATLGYTLVVLAAGLLLTLLGEQLPGFTEVLYYVGGLFLLYMAYRIGSMKQVGSTDGDSIAQPPRLIEGALVQMLNPKAWMVSMSGVALFVSQQPDSLKWLLVFSAVSFGMCFLGVGFWAIAGQLIRQLLSSEGRQIAFNRLLGGLLAITVLVMFAEQWGI</sequence>
<evidence type="ECO:0000256" key="2">
    <source>
        <dbReference type="ARBA" id="ARBA00022475"/>
    </source>
</evidence>
<dbReference type="PANTHER" id="PTHR30086">
    <property type="entry name" value="ARGININE EXPORTER PROTEIN ARGO"/>
    <property type="match status" value="1"/>
</dbReference>
<keyword evidence="4 6" id="KW-1133">Transmembrane helix</keyword>
<reference evidence="7 8" key="1">
    <citation type="journal article" date="2019" name="Int. J. Syst. Evol. Microbiol.">
        <title>The Global Catalogue of Microorganisms (GCM) 10K type strain sequencing project: providing services to taxonomists for standard genome sequencing and annotation.</title>
        <authorList>
            <consortium name="The Broad Institute Genomics Platform"/>
            <consortium name="The Broad Institute Genome Sequencing Center for Infectious Disease"/>
            <person name="Wu L."/>
            <person name="Ma J."/>
        </authorList>
    </citation>
    <scope>NUCLEOTIDE SEQUENCE [LARGE SCALE GENOMIC DNA]</scope>
    <source>
        <strain evidence="7 8">JCM 15134</strain>
    </source>
</reference>
<feature type="transmembrane region" description="Helical" evidence="6">
    <location>
        <begin position="73"/>
        <end position="90"/>
    </location>
</feature>
<evidence type="ECO:0000256" key="5">
    <source>
        <dbReference type="ARBA" id="ARBA00023136"/>
    </source>
</evidence>
<keyword evidence="8" id="KW-1185">Reference proteome</keyword>
<feature type="transmembrane region" description="Helical" evidence="6">
    <location>
        <begin position="181"/>
        <end position="199"/>
    </location>
</feature>
<evidence type="ECO:0000256" key="1">
    <source>
        <dbReference type="ARBA" id="ARBA00004651"/>
    </source>
</evidence>
<dbReference type="Pfam" id="PF01810">
    <property type="entry name" value="LysE"/>
    <property type="match status" value="1"/>
</dbReference>
<proteinExistence type="predicted"/>
<evidence type="ECO:0000256" key="3">
    <source>
        <dbReference type="ARBA" id="ARBA00022692"/>
    </source>
</evidence>
<evidence type="ECO:0000256" key="6">
    <source>
        <dbReference type="SAM" id="Phobius"/>
    </source>
</evidence>
<protein>
    <submittedName>
        <fullName evidence="7">LysE family translocator</fullName>
    </submittedName>
</protein>
<comment type="caution">
    <text evidence="7">The sequence shown here is derived from an EMBL/GenBank/DDBJ whole genome shotgun (WGS) entry which is preliminary data.</text>
</comment>
<organism evidence="7 8">
    <name type="scientific">Marinobacterium maritimum</name>
    <dbReference type="NCBI Taxonomy" id="500162"/>
    <lineage>
        <taxon>Bacteria</taxon>
        <taxon>Pseudomonadati</taxon>
        <taxon>Pseudomonadota</taxon>
        <taxon>Gammaproteobacteria</taxon>
        <taxon>Oceanospirillales</taxon>
        <taxon>Oceanospirillaceae</taxon>
        <taxon>Marinobacterium</taxon>
    </lineage>
</organism>
<dbReference type="EMBL" id="BAAAET010000001">
    <property type="protein sequence ID" value="GAA0684852.1"/>
    <property type="molecule type" value="Genomic_DNA"/>
</dbReference>
<dbReference type="InterPro" id="IPR001123">
    <property type="entry name" value="LeuE-type"/>
</dbReference>
<gene>
    <name evidence="7" type="ORF">GCM10009104_07890</name>
</gene>
<dbReference type="RefSeq" id="WP_343802608.1">
    <property type="nucleotide sequence ID" value="NZ_BAAAET010000001.1"/>
</dbReference>
<keyword evidence="5 6" id="KW-0472">Membrane</keyword>
<evidence type="ECO:0000313" key="7">
    <source>
        <dbReference type="EMBL" id="GAA0684852.1"/>
    </source>
</evidence>
<feature type="transmembrane region" description="Helical" evidence="6">
    <location>
        <begin position="42"/>
        <end position="61"/>
    </location>
</feature>